<keyword evidence="7" id="KW-0067">ATP-binding</keyword>
<sequence length="525" mass="59211">MKYIAITGGVISGIGKGITAASIGAMLQSFGLTVEVLKIDPYLNVDAGTMNPNQHGEVFVTDDGYEADLDLGHYERFLNKQMTRFNNITAGQIYSSVIQKERSGEYLGATVQMIPHVTNEIKLRLSKLKGDVVLIEIGGTVGDIESEIFLEAIREFSMDVGHENFIFVHVTYIPYLKITNEFKTKPTQNSLQLLRRSGIVPDLIVLRSEEKLPKSTLEKVALFGGVKTDSVFGLEDVSNIYSIPKGIHDAGMGKVIMQKLKITPSKDFKWNYPESMKDAKIAMVGKYLSTDDAYKSVIESVLLCGYRKPEMVDAEEIEKMNQQEIKERLKGYSGIIIPGGFGKRGIEGMINSIRYARENDVPLLGLCLGMQLMTIEYARNVAGLRDANSTEFDPQTPYPIIDLMESQKKMMNFGGTMRLGAAEIKVSPWTKLYEIYSQHIVRERHRHRYEINIYDFKDLLRLEESDPPDRLTISALSQFAEGIELPDKQFYIGVQFHPEYTSKISYPHPIFMEFLKTSSHLHGLN</sequence>
<comment type="pathway">
    <text evidence="1">Pyrimidine metabolism; CTP biosynthesis via de novo pathway; CTP from UDP: step 2/2.</text>
</comment>
<gene>
    <name evidence="17" type="ORF">ENX73_05465</name>
</gene>
<dbReference type="EC" id="6.3.4.2" evidence="3"/>
<dbReference type="FunFam" id="3.40.50.300:FF:000009">
    <property type="entry name" value="CTP synthase"/>
    <property type="match status" value="1"/>
</dbReference>
<proteinExistence type="inferred from homology"/>
<dbReference type="Gene3D" id="3.40.50.880">
    <property type="match status" value="1"/>
</dbReference>
<dbReference type="GO" id="GO:0005524">
    <property type="term" value="F:ATP binding"/>
    <property type="evidence" value="ECO:0007669"/>
    <property type="project" value="UniProtKB-KW"/>
</dbReference>
<dbReference type="EMBL" id="DTPE01000212">
    <property type="protein sequence ID" value="HGE75554.1"/>
    <property type="molecule type" value="Genomic_DNA"/>
</dbReference>
<evidence type="ECO:0000259" key="15">
    <source>
        <dbReference type="Pfam" id="PF00117"/>
    </source>
</evidence>
<dbReference type="SUPFAM" id="SSF52540">
    <property type="entry name" value="P-loop containing nucleoside triphosphate hydrolases"/>
    <property type="match status" value="1"/>
</dbReference>
<evidence type="ECO:0000256" key="10">
    <source>
        <dbReference type="ARBA" id="ARBA00022975"/>
    </source>
</evidence>
<dbReference type="UniPathway" id="UPA00159">
    <property type="reaction ID" value="UER00277"/>
</dbReference>
<keyword evidence="8" id="KW-0460">Magnesium</keyword>
<dbReference type="NCBIfam" id="NF003792">
    <property type="entry name" value="PRK05380.1"/>
    <property type="match status" value="1"/>
</dbReference>
<dbReference type="PANTHER" id="PTHR11550:SF0">
    <property type="entry name" value="CTP SYNTHASE-RELATED"/>
    <property type="match status" value="1"/>
</dbReference>
<dbReference type="GO" id="GO:0019856">
    <property type="term" value="P:pyrimidine nucleobase biosynthetic process"/>
    <property type="evidence" value="ECO:0007669"/>
    <property type="project" value="TreeGrafter"/>
</dbReference>
<comment type="caution">
    <text evidence="17">The sequence shown here is derived from an EMBL/GenBank/DDBJ whole genome shotgun (WGS) entry which is preliminary data.</text>
</comment>
<dbReference type="GO" id="GO:0042802">
    <property type="term" value="F:identical protein binding"/>
    <property type="evidence" value="ECO:0007669"/>
    <property type="project" value="TreeGrafter"/>
</dbReference>
<keyword evidence="6" id="KW-0547">Nucleotide-binding</keyword>
<keyword evidence="5" id="KW-0479">Metal-binding</keyword>
<keyword evidence="9" id="KW-0315">Glutamine amidotransferase</keyword>
<feature type="domain" description="CTP synthase N-terminal" evidence="16">
    <location>
        <begin position="2"/>
        <end position="262"/>
    </location>
</feature>
<evidence type="ECO:0000256" key="6">
    <source>
        <dbReference type="ARBA" id="ARBA00022741"/>
    </source>
</evidence>
<evidence type="ECO:0000313" key="17">
    <source>
        <dbReference type="EMBL" id="HGE75554.1"/>
    </source>
</evidence>
<dbReference type="InterPro" id="IPR017456">
    <property type="entry name" value="CTP_synthase_N"/>
</dbReference>
<dbReference type="GO" id="GO:0003883">
    <property type="term" value="F:CTP synthase activity"/>
    <property type="evidence" value="ECO:0007669"/>
    <property type="project" value="UniProtKB-EC"/>
</dbReference>
<protein>
    <recommendedName>
        <fullName evidence="3">CTP synthase (glutamine hydrolyzing)</fullName>
        <ecNumber evidence="3">6.3.4.2</ecNumber>
    </recommendedName>
    <alternativeName>
        <fullName evidence="13">Cytidine 5'-triphosphate synthase</fullName>
    </alternativeName>
    <alternativeName>
        <fullName evidence="14">Cytidine triphosphate synthetase</fullName>
    </alternativeName>
    <alternativeName>
        <fullName evidence="12">UTP--ammonia ligase</fullName>
    </alternativeName>
</protein>
<evidence type="ECO:0000256" key="9">
    <source>
        <dbReference type="ARBA" id="ARBA00022962"/>
    </source>
</evidence>
<dbReference type="CDD" id="cd03113">
    <property type="entry name" value="CTPS_N"/>
    <property type="match status" value="1"/>
</dbReference>
<name>A0A7V3RFD0_9BACT</name>
<dbReference type="Pfam" id="PF00117">
    <property type="entry name" value="GATase"/>
    <property type="match status" value="1"/>
</dbReference>
<accession>A0A7V3RFD0</accession>
<comment type="catalytic activity">
    <reaction evidence="11">
        <text>UTP + L-glutamine + ATP + H2O = CTP + L-glutamate + ADP + phosphate + 2 H(+)</text>
        <dbReference type="Rhea" id="RHEA:26426"/>
        <dbReference type="ChEBI" id="CHEBI:15377"/>
        <dbReference type="ChEBI" id="CHEBI:15378"/>
        <dbReference type="ChEBI" id="CHEBI:29985"/>
        <dbReference type="ChEBI" id="CHEBI:30616"/>
        <dbReference type="ChEBI" id="CHEBI:37563"/>
        <dbReference type="ChEBI" id="CHEBI:43474"/>
        <dbReference type="ChEBI" id="CHEBI:46398"/>
        <dbReference type="ChEBI" id="CHEBI:58359"/>
        <dbReference type="ChEBI" id="CHEBI:456216"/>
        <dbReference type="EC" id="6.3.4.2"/>
    </reaction>
</comment>
<dbReference type="PROSITE" id="PS51273">
    <property type="entry name" value="GATASE_TYPE_1"/>
    <property type="match status" value="1"/>
</dbReference>
<dbReference type="SUPFAM" id="SSF52317">
    <property type="entry name" value="Class I glutamine amidotransferase-like"/>
    <property type="match status" value="1"/>
</dbReference>
<reference evidence="17" key="1">
    <citation type="journal article" date="2020" name="mSystems">
        <title>Genome- and Community-Level Interaction Insights into Carbon Utilization and Element Cycling Functions of Hydrothermarchaeota in Hydrothermal Sediment.</title>
        <authorList>
            <person name="Zhou Z."/>
            <person name="Liu Y."/>
            <person name="Xu W."/>
            <person name="Pan J."/>
            <person name="Luo Z.H."/>
            <person name="Li M."/>
        </authorList>
    </citation>
    <scope>NUCLEOTIDE SEQUENCE [LARGE SCALE GENOMIC DNA]</scope>
    <source>
        <strain evidence="17">SpSt-966</strain>
    </source>
</reference>
<dbReference type="InterPro" id="IPR027417">
    <property type="entry name" value="P-loop_NTPase"/>
</dbReference>
<dbReference type="AlphaFoldDB" id="A0A7V3RFD0"/>
<evidence type="ECO:0000256" key="13">
    <source>
        <dbReference type="ARBA" id="ARBA00079941"/>
    </source>
</evidence>
<evidence type="ECO:0000256" key="4">
    <source>
        <dbReference type="ARBA" id="ARBA00022598"/>
    </source>
</evidence>
<dbReference type="InterPro" id="IPR017926">
    <property type="entry name" value="GATASE"/>
</dbReference>
<dbReference type="InterPro" id="IPR029062">
    <property type="entry name" value="Class_I_gatase-like"/>
</dbReference>
<dbReference type="GO" id="GO:0046872">
    <property type="term" value="F:metal ion binding"/>
    <property type="evidence" value="ECO:0007669"/>
    <property type="project" value="UniProtKB-KW"/>
</dbReference>
<evidence type="ECO:0000256" key="2">
    <source>
        <dbReference type="ARBA" id="ARBA00007533"/>
    </source>
</evidence>
<evidence type="ECO:0000256" key="1">
    <source>
        <dbReference type="ARBA" id="ARBA00005171"/>
    </source>
</evidence>
<evidence type="ECO:0000256" key="7">
    <source>
        <dbReference type="ARBA" id="ARBA00022840"/>
    </source>
</evidence>
<dbReference type="InterPro" id="IPR004468">
    <property type="entry name" value="CTP_synthase"/>
</dbReference>
<dbReference type="Gene3D" id="3.40.50.300">
    <property type="entry name" value="P-loop containing nucleotide triphosphate hydrolases"/>
    <property type="match status" value="1"/>
</dbReference>
<keyword evidence="10" id="KW-0665">Pyrimidine biosynthesis</keyword>
<evidence type="ECO:0000256" key="3">
    <source>
        <dbReference type="ARBA" id="ARBA00012291"/>
    </source>
</evidence>
<evidence type="ECO:0000256" key="5">
    <source>
        <dbReference type="ARBA" id="ARBA00022723"/>
    </source>
</evidence>
<dbReference type="InterPro" id="IPR033828">
    <property type="entry name" value="GATase1_CTP_Synthase"/>
</dbReference>
<evidence type="ECO:0000256" key="11">
    <source>
        <dbReference type="ARBA" id="ARBA00047781"/>
    </source>
</evidence>
<evidence type="ECO:0000259" key="16">
    <source>
        <dbReference type="Pfam" id="PF06418"/>
    </source>
</evidence>
<dbReference type="NCBIfam" id="TIGR00337">
    <property type="entry name" value="PyrG"/>
    <property type="match status" value="1"/>
</dbReference>
<keyword evidence="4 17" id="KW-0436">Ligase</keyword>
<organism evidence="17">
    <name type="scientific">Mesoaciditoga lauensis</name>
    <dbReference type="NCBI Taxonomy" id="1495039"/>
    <lineage>
        <taxon>Bacteria</taxon>
        <taxon>Thermotogati</taxon>
        <taxon>Thermotogota</taxon>
        <taxon>Thermotogae</taxon>
        <taxon>Mesoaciditogales</taxon>
        <taxon>Mesoaciditogaceae</taxon>
        <taxon>Mesoaciditoga</taxon>
    </lineage>
</organism>
<dbReference type="CDD" id="cd01746">
    <property type="entry name" value="GATase1_CTP_Synthase"/>
    <property type="match status" value="1"/>
</dbReference>
<evidence type="ECO:0000256" key="8">
    <source>
        <dbReference type="ARBA" id="ARBA00022842"/>
    </source>
</evidence>
<dbReference type="GO" id="GO:0044210">
    <property type="term" value="P:'de novo' CTP biosynthetic process"/>
    <property type="evidence" value="ECO:0007669"/>
    <property type="project" value="UniProtKB-UniPathway"/>
</dbReference>
<dbReference type="Pfam" id="PF06418">
    <property type="entry name" value="CTP_synth_N"/>
    <property type="match status" value="1"/>
</dbReference>
<dbReference type="PANTHER" id="PTHR11550">
    <property type="entry name" value="CTP SYNTHASE"/>
    <property type="match status" value="1"/>
</dbReference>
<evidence type="ECO:0000256" key="14">
    <source>
        <dbReference type="ARBA" id="ARBA00083191"/>
    </source>
</evidence>
<feature type="domain" description="Glutamine amidotransferase" evidence="15">
    <location>
        <begin position="292"/>
        <end position="516"/>
    </location>
</feature>
<evidence type="ECO:0000256" key="12">
    <source>
        <dbReference type="ARBA" id="ARBA00075170"/>
    </source>
</evidence>
<dbReference type="GO" id="GO:0005829">
    <property type="term" value="C:cytosol"/>
    <property type="evidence" value="ECO:0007669"/>
    <property type="project" value="TreeGrafter"/>
</dbReference>
<comment type="similarity">
    <text evidence="2">Belongs to the CTP synthase family.</text>
</comment>